<name>A0A9J6QAY5_9ENTR</name>
<comment type="caution">
    <text evidence="1">The sequence shown here is derived from an EMBL/GenBank/DDBJ whole genome shotgun (WGS) entry which is preliminary data.</text>
</comment>
<reference evidence="1" key="1">
    <citation type="submission" date="2022-05" db="EMBL/GenBank/DDBJ databases">
        <title>Description of a novel species of Leclercia; Leclercia tamurae and the Proposal for a Novel Genus Silvania gen. nov. Containing Two Novel Species Silvania hatchlandensis sp. nov. and Silvania confinis sp. nov. Isolated from the Rhizosphere of Oak.</title>
        <authorList>
            <person name="Maddock D.W."/>
            <person name="Brady C.L."/>
            <person name="Denman S."/>
            <person name="Arnold D."/>
        </authorList>
    </citation>
    <scope>NUCLEOTIDE SEQUENCE</scope>
    <source>
        <strain evidence="1">H19S6</strain>
    </source>
</reference>
<dbReference type="RefSeq" id="WP_271283168.1">
    <property type="nucleotide sequence ID" value="NZ_JAMGZK010000051.1"/>
</dbReference>
<evidence type="ECO:0000313" key="2">
    <source>
        <dbReference type="Proteomes" id="UP001063816"/>
    </source>
</evidence>
<dbReference type="CDD" id="cd16441">
    <property type="entry name" value="beta_Kdo_transferase_KpsS"/>
    <property type="match status" value="1"/>
</dbReference>
<accession>A0A9J6QAY5</accession>
<sequence length="423" mass="49695">MDEQAIRHLLNGRRYLLLQGPMGPCFSRLAAWLQNSRREVKQVCFNAGDSWYAAKETALHYTGSVKNFAFWLRELHKTYPFDTIVCFGDCRPMHIEAKKWARSKAIDFLAFEEGYFRPFYITLEKGGVNAFSSMPIDAKYYREQPLPEVKTPTPWKPSSFNRAAHAMLYYAAGWFGRHRYRGYRHHKSFSPWYEMQCWFRAGRRKLWYRWQQRHMLSHITGTLDNQYYLAILQVYNDSQIIHHSPYKDVREYIETVIRSFARHAPKERHLVFKHHPMDRGHRYYGTLINTLTEKYGITGRVIYVHDVNLPALLTHTRAVITVNSTAGLSALIHNKPLMVMGKALYDIEGLTWQGPLTQFWQTDFTPDKKLFQRFRAHLLHDTQINAVFYGKSDWLDTPYTLSTPETVVEQEPQPAPETVTSIT</sequence>
<evidence type="ECO:0000313" key="1">
    <source>
        <dbReference type="EMBL" id="MCU6665605.1"/>
    </source>
</evidence>
<dbReference type="GO" id="GO:0015774">
    <property type="term" value="P:polysaccharide transport"/>
    <property type="evidence" value="ECO:0007669"/>
    <property type="project" value="InterPro"/>
</dbReference>
<gene>
    <name evidence="1" type="ORF">M8014_14775</name>
</gene>
<dbReference type="Pfam" id="PF05159">
    <property type="entry name" value="Capsule_synth"/>
    <property type="match status" value="1"/>
</dbReference>
<dbReference type="InterPro" id="IPR007833">
    <property type="entry name" value="Capsule_polysaccharide_synth"/>
</dbReference>
<dbReference type="Proteomes" id="UP001063816">
    <property type="component" value="Unassembled WGS sequence"/>
</dbReference>
<dbReference type="AlphaFoldDB" id="A0A9J6QAY5"/>
<organism evidence="1 2">
    <name type="scientific">Silvania hatchlandensis</name>
    <dbReference type="NCBI Taxonomy" id="2926469"/>
    <lineage>
        <taxon>Bacteria</taxon>
        <taxon>Pseudomonadati</taxon>
        <taxon>Pseudomonadota</taxon>
        <taxon>Gammaproteobacteria</taxon>
        <taxon>Enterobacterales</taxon>
        <taxon>Enterobacteriaceae</taxon>
        <taxon>Silvania</taxon>
    </lineage>
</organism>
<proteinExistence type="predicted"/>
<dbReference type="EMBL" id="JAMGZK010000051">
    <property type="protein sequence ID" value="MCU6665605.1"/>
    <property type="molecule type" value="Genomic_DNA"/>
</dbReference>
<dbReference type="GO" id="GO:0000271">
    <property type="term" value="P:polysaccharide biosynthetic process"/>
    <property type="evidence" value="ECO:0007669"/>
    <property type="project" value="InterPro"/>
</dbReference>
<keyword evidence="2" id="KW-1185">Reference proteome</keyword>
<protein>
    <submittedName>
        <fullName evidence="1">Capsular biosynthesis protein</fullName>
    </submittedName>
</protein>